<dbReference type="AlphaFoldDB" id="A0A820CCW6"/>
<sequence length="190" mass="21724">MFSLIICSLLHDLSANLDVSQVLNQLIEYFDDGTLKKKEEIKKLVNVILNKLSMVKDVKQADLFLFPIETHIPLLIKQFSFTILYFPLNLYWPHLSESPTSRRFKAFYHLMQLLITNNVMLKSAQVVDSKLPITNNVMNSTTPTKLLNGKLIKQVGNQLEILLFGNVVKSIGDLDLMFLLKSASWNILTN</sequence>
<reference evidence="2" key="1">
    <citation type="submission" date="2021-02" db="EMBL/GenBank/DDBJ databases">
        <authorList>
            <person name="Nowell W R."/>
        </authorList>
    </citation>
    <scope>NUCLEOTIDE SEQUENCE</scope>
</reference>
<feature type="chain" id="PRO_5035694015" evidence="1">
    <location>
        <begin position="16"/>
        <end position="190"/>
    </location>
</feature>
<evidence type="ECO:0000313" key="4">
    <source>
        <dbReference type="Proteomes" id="UP000663866"/>
    </source>
</evidence>
<evidence type="ECO:0000313" key="2">
    <source>
        <dbReference type="EMBL" id="CAF4213743.1"/>
    </source>
</evidence>
<feature type="signal peptide" evidence="1">
    <location>
        <begin position="1"/>
        <end position="15"/>
    </location>
</feature>
<protein>
    <submittedName>
        <fullName evidence="2">Uncharacterized protein</fullName>
    </submittedName>
</protein>
<proteinExistence type="predicted"/>
<accession>A0A820CCW6</accession>
<keyword evidence="4" id="KW-1185">Reference proteome</keyword>
<organism evidence="2 4">
    <name type="scientific">Rotaria magnacalcarata</name>
    <dbReference type="NCBI Taxonomy" id="392030"/>
    <lineage>
        <taxon>Eukaryota</taxon>
        <taxon>Metazoa</taxon>
        <taxon>Spiralia</taxon>
        <taxon>Gnathifera</taxon>
        <taxon>Rotifera</taxon>
        <taxon>Eurotatoria</taxon>
        <taxon>Bdelloidea</taxon>
        <taxon>Philodinida</taxon>
        <taxon>Philodinidae</taxon>
        <taxon>Rotaria</taxon>
    </lineage>
</organism>
<dbReference type="Proteomes" id="UP000663866">
    <property type="component" value="Unassembled WGS sequence"/>
</dbReference>
<evidence type="ECO:0000313" key="3">
    <source>
        <dbReference type="EMBL" id="CAF4229904.1"/>
    </source>
</evidence>
<dbReference type="EMBL" id="CAJOBF010007335">
    <property type="protein sequence ID" value="CAF4229904.1"/>
    <property type="molecule type" value="Genomic_DNA"/>
</dbReference>
<evidence type="ECO:0000256" key="1">
    <source>
        <dbReference type="SAM" id="SignalP"/>
    </source>
</evidence>
<dbReference type="EMBL" id="CAJOBG010007333">
    <property type="protein sequence ID" value="CAF4213743.1"/>
    <property type="molecule type" value="Genomic_DNA"/>
</dbReference>
<keyword evidence="1" id="KW-0732">Signal</keyword>
<name>A0A820CCW6_9BILA</name>
<comment type="caution">
    <text evidence="2">The sequence shown here is derived from an EMBL/GenBank/DDBJ whole genome shotgun (WGS) entry which is preliminary data.</text>
</comment>
<dbReference type="Proteomes" id="UP000663842">
    <property type="component" value="Unassembled WGS sequence"/>
</dbReference>
<gene>
    <name evidence="2" type="ORF">OVN521_LOCUS27053</name>
    <name evidence="3" type="ORF">UXM345_LOCUS29584</name>
</gene>